<dbReference type="EMBL" id="VXIV02001171">
    <property type="protein sequence ID" value="KAF6034040.1"/>
    <property type="molecule type" value="Genomic_DNA"/>
</dbReference>
<protein>
    <submittedName>
        <fullName evidence="1">Uncharacterized protein</fullName>
    </submittedName>
</protein>
<reference evidence="1" key="1">
    <citation type="submission" date="2020-06" db="EMBL/GenBank/DDBJ databases">
        <title>Draft genome of Bugula neritina, a colonial animal packing powerful symbionts and potential medicines.</title>
        <authorList>
            <person name="Rayko M."/>
        </authorList>
    </citation>
    <scope>NUCLEOTIDE SEQUENCE [LARGE SCALE GENOMIC DNA]</scope>
    <source>
        <strain evidence="1">Kwan_BN1</strain>
    </source>
</reference>
<evidence type="ECO:0000313" key="2">
    <source>
        <dbReference type="Proteomes" id="UP000593567"/>
    </source>
</evidence>
<accession>A0A7J7K5Z5</accession>
<name>A0A7J7K5Z5_BUGNE</name>
<organism evidence="1 2">
    <name type="scientific">Bugula neritina</name>
    <name type="common">Brown bryozoan</name>
    <name type="synonym">Sertularia neritina</name>
    <dbReference type="NCBI Taxonomy" id="10212"/>
    <lineage>
        <taxon>Eukaryota</taxon>
        <taxon>Metazoa</taxon>
        <taxon>Spiralia</taxon>
        <taxon>Lophotrochozoa</taxon>
        <taxon>Bryozoa</taxon>
        <taxon>Gymnolaemata</taxon>
        <taxon>Cheilostomatida</taxon>
        <taxon>Flustrina</taxon>
        <taxon>Buguloidea</taxon>
        <taxon>Bugulidae</taxon>
        <taxon>Bugula</taxon>
    </lineage>
</organism>
<gene>
    <name evidence="1" type="ORF">EB796_007654</name>
</gene>
<dbReference type="AlphaFoldDB" id="A0A7J7K5Z5"/>
<evidence type="ECO:0000313" key="1">
    <source>
        <dbReference type="EMBL" id="KAF6034040.1"/>
    </source>
</evidence>
<comment type="caution">
    <text evidence="1">The sequence shown here is derived from an EMBL/GenBank/DDBJ whole genome shotgun (WGS) entry which is preliminary data.</text>
</comment>
<keyword evidence="2" id="KW-1185">Reference proteome</keyword>
<proteinExistence type="predicted"/>
<sequence length="76" mass="8981">MSETCRNKAPARRGSVSAEYRYQQVKGTSRKLLDFCRDFHSTASFEKSVYVWLSCMLWNTLMRRSSKYTIQFIKLS</sequence>
<dbReference type="Proteomes" id="UP000593567">
    <property type="component" value="Unassembled WGS sequence"/>
</dbReference>